<proteinExistence type="predicted"/>
<sequence>MEIERAGISDKPAPVAALPRHRAGVDELVVVVRGDRIDPFSQIGFR</sequence>
<evidence type="ECO:0000313" key="1">
    <source>
        <dbReference type="EMBL" id="OSY35298.1"/>
    </source>
</evidence>
<dbReference type="AlphaFoldDB" id="A0A1Y2MLG1"/>
<keyword evidence="2" id="KW-1185">Reference proteome</keyword>
<comment type="caution">
    <text evidence="1">The sequence shown here is derived from an EMBL/GenBank/DDBJ whole genome shotgun (WGS) entry which is preliminary data.</text>
</comment>
<organism evidence="1 2">
    <name type="scientific">Pseudonocardia autotrophica</name>
    <name type="common">Amycolata autotrophica</name>
    <name type="synonym">Nocardia autotrophica</name>
    <dbReference type="NCBI Taxonomy" id="2074"/>
    <lineage>
        <taxon>Bacteria</taxon>
        <taxon>Bacillati</taxon>
        <taxon>Actinomycetota</taxon>
        <taxon>Actinomycetes</taxon>
        <taxon>Pseudonocardiales</taxon>
        <taxon>Pseudonocardiaceae</taxon>
        <taxon>Pseudonocardia</taxon>
    </lineage>
</organism>
<reference evidence="1 2" key="1">
    <citation type="submission" date="2016-09" db="EMBL/GenBank/DDBJ databases">
        <title>Pseudonocardia autotrophica DSM535, a candidate organism with high potential of specific P450 cytochromes.</title>
        <authorList>
            <person name="Grumaz C."/>
            <person name="Vainshtein Y."/>
            <person name="Kirstahler P."/>
            <person name="Sohn K."/>
        </authorList>
    </citation>
    <scope>NUCLEOTIDE SEQUENCE [LARGE SCALE GENOMIC DNA]</scope>
    <source>
        <strain evidence="1 2">DSM 535</strain>
    </source>
</reference>
<protein>
    <submittedName>
        <fullName evidence="1">Uncharacterized protein</fullName>
    </submittedName>
</protein>
<name>A0A1Y2MLG1_PSEAH</name>
<dbReference type="RefSeq" id="WP_158092330.1">
    <property type="nucleotide sequence ID" value="NZ_AP018920.1"/>
</dbReference>
<dbReference type="EMBL" id="MIGB01000054">
    <property type="protein sequence ID" value="OSY35298.1"/>
    <property type="molecule type" value="Genomic_DNA"/>
</dbReference>
<evidence type="ECO:0000313" key="2">
    <source>
        <dbReference type="Proteomes" id="UP000194360"/>
    </source>
</evidence>
<dbReference type="Proteomes" id="UP000194360">
    <property type="component" value="Unassembled WGS sequence"/>
</dbReference>
<accession>A0A1Y2MLG1</accession>
<gene>
    <name evidence="1" type="ORF">BG845_06164</name>
</gene>